<evidence type="ECO:0000313" key="6">
    <source>
        <dbReference type="EMBL" id="CAK0805301.1"/>
    </source>
</evidence>
<keyword evidence="4" id="KW-1133">Transmembrane helix</keyword>
<dbReference type="EMBL" id="CAUYUJ010001847">
    <property type="protein sequence ID" value="CAK0797925.1"/>
    <property type="molecule type" value="Genomic_DNA"/>
</dbReference>
<accession>A0ABN9Q171</accession>
<dbReference type="PRINTS" id="PR00081">
    <property type="entry name" value="GDHRDH"/>
</dbReference>
<proteinExistence type="inferred from homology"/>
<evidence type="ECO:0000313" key="5">
    <source>
        <dbReference type="EMBL" id="CAK0797925.1"/>
    </source>
</evidence>
<dbReference type="PANTHER" id="PTHR24320">
    <property type="entry name" value="RETINOL DEHYDROGENASE"/>
    <property type="match status" value="1"/>
</dbReference>
<gene>
    <name evidence="6" type="ORF">PCOR1329_LOCUS11836</name>
    <name evidence="5" type="ORF">PCOR1329_LOCUS6855</name>
</gene>
<keyword evidence="4" id="KW-0812">Transmembrane</keyword>
<evidence type="ECO:0000256" key="2">
    <source>
        <dbReference type="ARBA" id="ARBA00022857"/>
    </source>
</evidence>
<protein>
    <recommendedName>
        <fullName evidence="8">Protochlorophyllide reductase</fullName>
    </recommendedName>
</protein>
<dbReference type="PANTHER" id="PTHR24320:SF282">
    <property type="entry name" value="WW DOMAIN-CONTAINING OXIDOREDUCTASE"/>
    <property type="match status" value="1"/>
</dbReference>
<name>A0ABN9Q171_9DINO</name>
<reference evidence="5" key="1">
    <citation type="submission" date="2023-10" db="EMBL/GenBank/DDBJ databases">
        <authorList>
            <person name="Chen Y."/>
            <person name="Shah S."/>
            <person name="Dougan E. K."/>
            <person name="Thang M."/>
            <person name="Chan C."/>
        </authorList>
    </citation>
    <scope>NUCLEOTIDE SEQUENCE [LARGE SCALE GENOMIC DNA]</scope>
</reference>
<evidence type="ECO:0000256" key="1">
    <source>
        <dbReference type="ARBA" id="ARBA00006484"/>
    </source>
</evidence>
<keyword evidence="3" id="KW-0560">Oxidoreductase</keyword>
<evidence type="ECO:0000256" key="3">
    <source>
        <dbReference type="ARBA" id="ARBA00023002"/>
    </source>
</evidence>
<dbReference type="Gene3D" id="3.40.50.720">
    <property type="entry name" value="NAD(P)-binding Rossmann-like Domain"/>
    <property type="match status" value="1"/>
</dbReference>
<dbReference type="EMBL" id="CAUYUJ010003424">
    <property type="protein sequence ID" value="CAK0805301.1"/>
    <property type="molecule type" value="Genomic_DNA"/>
</dbReference>
<evidence type="ECO:0008006" key="8">
    <source>
        <dbReference type="Google" id="ProtNLM"/>
    </source>
</evidence>
<keyword evidence="7" id="KW-1185">Reference proteome</keyword>
<dbReference type="InterPro" id="IPR002347">
    <property type="entry name" value="SDR_fam"/>
</dbReference>
<dbReference type="Pfam" id="PF00106">
    <property type="entry name" value="adh_short"/>
    <property type="match status" value="2"/>
</dbReference>
<evidence type="ECO:0000256" key="4">
    <source>
        <dbReference type="SAM" id="Phobius"/>
    </source>
</evidence>
<keyword evidence="2" id="KW-0521">NADP</keyword>
<comment type="similarity">
    <text evidence="1">Belongs to the short-chain dehydrogenases/reductases (SDR) family.</text>
</comment>
<dbReference type="InterPro" id="IPR036291">
    <property type="entry name" value="NAD(P)-bd_dom_sf"/>
</dbReference>
<evidence type="ECO:0000313" key="7">
    <source>
        <dbReference type="Proteomes" id="UP001189429"/>
    </source>
</evidence>
<comment type="caution">
    <text evidence="5">The sequence shown here is derived from an EMBL/GenBank/DDBJ whole genome shotgun (WGS) entry which is preliminary data.</text>
</comment>
<keyword evidence="4" id="KW-0472">Membrane</keyword>
<dbReference type="SUPFAM" id="SSF51735">
    <property type="entry name" value="NAD(P)-binding Rossmann-fold domains"/>
    <property type="match status" value="1"/>
</dbReference>
<sequence length="370" mass="39655">MSLTSTCCKCSAILVALFAVFVGALFSGALKQTGIFRFVDTYHGSRGQFFKGMFPAMHEGTPWGFTVDEIPDLTGQTILVTGANVGLGYWTAWHMAAKNATVIIGCRSQKKCSDAAAKIKSETGAVVETALLDLGSFASVRACAAQVASKHAELDSLNLNAGVMAPPFGLTQDGLETQIGTNHFGHFLLTSLLLPQLKAAASSKGVATVVSVSSAAHFDSYPEGILPSIERMNDEMSYNRGMAYGQSKLANVLFAQELAARVKDSKILVNSIHPGGVDTELPRHIANMIKQVSATAADSLLELVANAVWHPKEAALTQIYASVGPSLKQNKITGKYYHPIARLTDPDPHTQNMTLQKLLWKLSEEYVASH</sequence>
<organism evidence="5 7">
    <name type="scientific">Prorocentrum cordatum</name>
    <dbReference type="NCBI Taxonomy" id="2364126"/>
    <lineage>
        <taxon>Eukaryota</taxon>
        <taxon>Sar</taxon>
        <taxon>Alveolata</taxon>
        <taxon>Dinophyceae</taxon>
        <taxon>Prorocentrales</taxon>
        <taxon>Prorocentraceae</taxon>
        <taxon>Prorocentrum</taxon>
    </lineage>
</organism>
<dbReference type="Proteomes" id="UP001189429">
    <property type="component" value="Unassembled WGS sequence"/>
</dbReference>
<feature type="transmembrane region" description="Helical" evidence="4">
    <location>
        <begin position="12"/>
        <end position="30"/>
    </location>
</feature>